<gene>
    <name evidence="1" type="ORF">PAA8504_03978</name>
</gene>
<dbReference type="Proteomes" id="UP000244912">
    <property type="component" value="Unassembled WGS sequence"/>
</dbReference>
<protein>
    <submittedName>
        <fullName evidence="1">Uncharacterized protein</fullName>
    </submittedName>
</protein>
<name>A0A2R8C158_9RHOB</name>
<dbReference type="AlphaFoldDB" id="A0A2R8C158"/>
<dbReference type="EMBL" id="ONZF01000014">
    <property type="protein sequence ID" value="SPJ26122.1"/>
    <property type="molecule type" value="Genomic_DNA"/>
</dbReference>
<reference evidence="1 2" key="1">
    <citation type="submission" date="2018-03" db="EMBL/GenBank/DDBJ databases">
        <authorList>
            <person name="Keele B.F."/>
        </authorList>
    </citation>
    <scope>NUCLEOTIDE SEQUENCE [LARGE SCALE GENOMIC DNA]</scope>
    <source>
        <strain evidence="1 2">CECT 8504</strain>
    </source>
</reference>
<organism evidence="1 2">
    <name type="scientific">Palleronia abyssalis</name>
    <dbReference type="NCBI Taxonomy" id="1501240"/>
    <lineage>
        <taxon>Bacteria</taxon>
        <taxon>Pseudomonadati</taxon>
        <taxon>Pseudomonadota</taxon>
        <taxon>Alphaproteobacteria</taxon>
        <taxon>Rhodobacterales</taxon>
        <taxon>Roseobacteraceae</taxon>
        <taxon>Palleronia</taxon>
    </lineage>
</organism>
<evidence type="ECO:0000313" key="2">
    <source>
        <dbReference type="Proteomes" id="UP000244912"/>
    </source>
</evidence>
<sequence length="59" mass="6825">MHDIHPRMTGFHHLLTGGLRQPAWPCTYPPRHLWGDIGLAEGQAPAPRRSLPARLFRFW</sequence>
<accession>A0A2R8C158</accession>
<evidence type="ECO:0000313" key="1">
    <source>
        <dbReference type="EMBL" id="SPJ26122.1"/>
    </source>
</evidence>
<proteinExistence type="predicted"/>
<keyword evidence="2" id="KW-1185">Reference proteome</keyword>